<dbReference type="RefSeq" id="WP_342373004.1">
    <property type="nucleotide sequence ID" value="NZ_CP115965.1"/>
</dbReference>
<sequence>MPVVSPLVWGGTIVLIAALLAYDFVFHVRKAHVPTIKEAARWTALYVMIALTFGLWIWFHLGGTYAVQYYAGYITELSLSVDNLFVFLIIMSSFKVPRAYQQKVLMFGIVVALVFRTAFILLGAVAINSFAWVFYLFGLVLLVTAGNLLKPEGDEDDEESGEANNIVIRLARRFMHTSDHYDQDKVFTVQNGRKVLTPMALVMVAIGGTDIMFALDSIPAIFGLTQVTYLVFTAVAFSLLGLRQLYFLIDGLLDRLIYLKYGLAAILAFIGVKLILHALHENNVPFINGGEPVHVVEVTTELSLLVIVGALVIVIIASLFSPKGKALTTIKNTRRHARQYLDTSFEADAAVREQNYLRLLEEEDALLALPPKGRQLIHDEQELLTLLDDAHATHDRYIAANPTRFPTGDPTAGRQRLDTEAYRTALDNPDALEGANPED</sequence>
<evidence type="ECO:0000256" key="6">
    <source>
        <dbReference type="SAM" id="MobiDB-lite"/>
    </source>
</evidence>
<keyword evidence="3 7" id="KW-0812">Transmembrane</keyword>
<organism evidence="8 9">
    <name type="scientific">Propioniciclava soli</name>
    <dbReference type="NCBI Taxonomy" id="2775081"/>
    <lineage>
        <taxon>Bacteria</taxon>
        <taxon>Bacillati</taxon>
        <taxon>Actinomycetota</taxon>
        <taxon>Actinomycetes</taxon>
        <taxon>Propionibacteriales</taxon>
        <taxon>Propionibacteriaceae</taxon>
        <taxon>Propioniciclava</taxon>
    </lineage>
</organism>
<feature type="transmembrane region" description="Helical" evidence="7">
    <location>
        <begin position="6"/>
        <end position="27"/>
    </location>
</feature>
<evidence type="ECO:0000313" key="9">
    <source>
        <dbReference type="Proteomes" id="UP001434337"/>
    </source>
</evidence>
<dbReference type="NCBIfam" id="TIGR03718">
    <property type="entry name" value="R_switched_Alx"/>
    <property type="match status" value="1"/>
</dbReference>
<feature type="transmembrane region" description="Helical" evidence="7">
    <location>
        <begin position="104"/>
        <end position="126"/>
    </location>
</feature>
<feature type="transmembrane region" description="Helical" evidence="7">
    <location>
        <begin position="302"/>
        <end position="321"/>
    </location>
</feature>
<evidence type="ECO:0000256" key="5">
    <source>
        <dbReference type="ARBA" id="ARBA00023136"/>
    </source>
</evidence>
<dbReference type="Proteomes" id="UP001434337">
    <property type="component" value="Chromosome"/>
</dbReference>
<protein>
    <submittedName>
        <fullName evidence="8">TerC family protein</fullName>
    </submittedName>
</protein>
<dbReference type="InterPro" id="IPR022369">
    <property type="entry name" value="Integral_membrane_TerC_rswitch"/>
</dbReference>
<keyword evidence="9" id="KW-1185">Reference proteome</keyword>
<reference evidence="8 9" key="1">
    <citation type="journal article" date="2023" name="Environ Microbiome">
        <title>A coral-associated actinobacterium mitigates coral bleaching under heat stress.</title>
        <authorList>
            <person name="Li J."/>
            <person name="Zou Y."/>
            <person name="Li Q."/>
            <person name="Zhang J."/>
            <person name="Bourne D.G."/>
            <person name="Lyu Y."/>
            <person name="Liu C."/>
            <person name="Zhang S."/>
        </authorList>
    </citation>
    <scope>NUCLEOTIDE SEQUENCE [LARGE SCALE GENOMIC DNA]</scope>
    <source>
        <strain evidence="8 9">SCSIO 13291</strain>
    </source>
</reference>
<feature type="transmembrane region" description="Helical" evidence="7">
    <location>
        <begin position="71"/>
        <end position="92"/>
    </location>
</feature>
<feature type="transmembrane region" description="Helical" evidence="7">
    <location>
        <begin position="132"/>
        <end position="149"/>
    </location>
</feature>
<dbReference type="PANTHER" id="PTHR30238">
    <property type="entry name" value="MEMBRANE BOUND PREDICTED REDOX MODULATOR"/>
    <property type="match status" value="1"/>
</dbReference>
<proteinExistence type="inferred from homology"/>
<keyword evidence="4 7" id="KW-1133">Transmembrane helix</keyword>
<dbReference type="Pfam" id="PF03741">
    <property type="entry name" value="TerC"/>
    <property type="match status" value="1"/>
</dbReference>
<feature type="region of interest" description="Disordered" evidence="6">
    <location>
        <begin position="419"/>
        <end position="439"/>
    </location>
</feature>
<feature type="transmembrane region" description="Helical" evidence="7">
    <location>
        <begin position="195"/>
        <end position="215"/>
    </location>
</feature>
<feature type="transmembrane region" description="Helical" evidence="7">
    <location>
        <begin position="227"/>
        <end position="249"/>
    </location>
</feature>
<dbReference type="EMBL" id="CP115965">
    <property type="protein sequence ID" value="WZW99262.1"/>
    <property type="molecule type" value="Genomic_DNA"/>
</dbReference>
<evidence type="ECO:0000256" key="7">
    <source>
        <dbReference type="SAM" id="Phobius"/>
    </source>
</evidence>
<keyword evidence="5 7" id="KW-0472">Membrane</keyword>
<feature type="transmembrane region" description="Helical" evidence="7">
    <location>
        <begin position="39"/>
        <end position="59"/>
    </location>
</feature>
<evidence type="ECO:0000256" key="3">
    <source>
        <dbReference type="ARBA" id="ARBA00022692"/>
    </source>
</evidence>
<name>A0ABZ3C911_9ACTN</name>
<evidence type="ECO:0000256" key="2">
    <source>
        <dbReference type="ARBA" id="ARBA00007511"/>
    </source>
</evidence>
<accession>A0ABZ3C911</accession>
<evidence type="ECO:0000313" key="8">
    <source>
        <dbReference type="EMBL" id="WZW99262.1"/>
    </source>
</evidence>
<comment type="similarity">
    <text evidence="2">Belongs to the TerC family.</text>
</comment>
<dbReference type="PANTHER" id="PTHR30238:SF0">
    <property type="entry name" value="THYLAKOID MEMBRANE PROTEIN TERC, CHLOROPLASTIC"/>
    <property type="match status" value="1"/>
</dbReference>
<feature type="transmembrane region" description="Helical" evidence="7">
    <location>
        <begin position="261"/>
        <end position="279"/>
    </location>
</feature>
<comment type="subcellular location">
    <subcellularLocation>
        <location evidence="1">Membrane</location>
        <topology evidence="1">Multi-pass membrane protein</topology>
    </subcellularLocation>
</comment>
<gene>
    <name evidence="8" type="ORF">PCC79_03430</name>
</gene>
<evidence type="ECO:0000256" key="1">
    <source>
        <dbReference type="ARBA" id="ARBA00004141"/>
    </source>
</evidence>
<dbReference type="InterPro" id="IPR005496">
    <property type="entry name" value="Integral_membrane_TerC"/>
</dbReference>
<evidence type="ECO:0000256" key="4">
    <source>
        <dbReference type="ARBA" id="ARBA00022989"/>
    </source>
</evidence>